<dbReference type="Proteomes" id="UP001501084">
    <property type="component" value="Unassembled WGS sequence"/>
</dbReference>
<reference evidence="1 2" key="1">
    <citation type="journal article" date="2019" name="Int. J. Syst. Evol. Microbiol.">
        <title>The Global Catalogue of Microorganisms (GCM) 10K type strain sequencing project: providing services to taxonomists for standard genome sequencing and annotation.</title>
        <authorList>
            <consortium name="The Broad Institute Genomics Platform"/>
            <consortium name="The Broad Institute Genome Sequencing Center for Infectious Disease"/>
            <person name="Wu L."/>
            <person name="Ma J."/>
        </authorList>
    </citation>
    <scope>NUCLEOTIDE SEQUENCE [LARGE SCALE GENOMIC DNA]</scope>
    <source>
        <strain evidence="1 2">JCM 14919</strain>
    </source>
</reference>
<comment type="caution">
    <text evidence="1">The sequence shown here is derived from an EMBL/GenBank/DDBJ whole genome shotgun (WGS) entry which is preliminary data.</text>
</comment>
<dbReference type="EMBL" id="BAAAOP010000003">
    <property type="protein sequence ID" value="GAA2186269.1"/>
    <property type="molecule type" value="Genomic_DNA"/>
</dbReference>
<proteinExistence type="predicted"/>
<evidence type="ECO:0008006" key="3">
    <source>
        <dbReference type="Google" id="ProtNLM"/>
    </source>
</evidence>
<name>A0ABN3B369_9MICO</name>
<accession>A0ABN3B369</accession>
<evidence type="ECO:0000313" key="1">
    <source>
        <dbReference type="EMBL" id="GAA2186269.1"/>
    </source>
</evidence>
<sequence>MREAEERDEARSDEMGRCISVHAGRRKVRMHVHMLPVPVGSEGISSLASLEAPVRRPAARCD</sequence>
<protein>
    <recommendedName>
        <fullName evidence="3">HIT domain-containing protein</fullName>
    </recommendedName>
</protein>
<keyword evidence="2" id="KW-1185">Reference proteome</keyword>
<evidence type="ECO:0000313" key="2">
    <source>
        <dbReference type="Proteomes" id="UP001501084"/>
    </source>
</evidence>
<organism evidence="1 2">
    <name type="scientific">Leucobacter alluvii</name>
    <dbReference type="NCBI Taxonomy" id="340321"/>
    <lineage>
        <taxon>Bacteria</taxon>
        <taxon>Bacillati</taxon>
        <taxon>Actinomycetota</taxon>
        <taxon>Actinomycetes</taxon>
        <taxon>Micrococcales</taxon>
        <taxon>Microbacteriaceae</taxon>
        <taxon>Leucobacter</taxon>
    </lineage>
</organism>
<gene>
    <name evidence="1" type="ORF">GCM10009786_06320</name>
</gene>